<gene>
    <name evidence="2" type="ORF">PVAP13_9NG351214</name>
</gene>
<keyword evidence="3" id="KW-1185">Reference proteome</keyword>
<feature type="non-terminal residue" evidence="2">
    <location>
        <position position="1"/>
    </location>
</feature>
<evidence type="ECO:0000256" key="1">
    <source>
        <dbReference type="SAM" id="SignalP"/>
    </source>
</evidence>
<proteinExistence type="predicted"/>
<comment type="caution">
    <text evidence="2">The sequence shown here is derived from an EMBL/GenBank/DDBJ whole genome shotgun (WGS) entry which is preliminary data.</text>
</comment>
<dbReference type="Proteomes" id="UP000823388">
    <property type="component" value="Chromosome 9N"/>
</dbReference>
<reference evidence="2" key="1">
    <citation type="submission" date="2020-05" db="EMBL/GenBank/DDBJ databases">
        <title>WGS assembly of Panicum virgatum.</title>
        <authorList>
            <person name="Lovell J.T."/>
            <person name="Jenkins J."/>
            <person name="Shu S."/>
            <person name="Juenger T.E."/>
            <person name="Schmutz J."/>
        </authorList>
    </citation>
    <scope>NUCLEOTIDE SEQUENCE</scope>
    <source>
        <strain evidence="2">AP13</strain>
    </source>
</reference>
<protein>
    <recommendedName>
        <fullName evidence="4">Reverse transcriptase zinc-binding domain-containing protein</fullName>
    </recommendedName>
</protein>
<evidence type="ECO:0008006" key="4">
    <source>
        <dbReference type="Google" id="ProtNLM"/>
    </source>
</evidence>
<accession>A0A8T0MQE2</accession>
<name>A0A8T0MQE2_PANVG</name>
<feature type="signal peptide" evidence="1">
    <location>
        <begin position="1"/>
        <end position="18"/>
    </location>
</feature>
<sequence>ETINHLLLLCVFSRQVWFSVLQGLGLQELAPQPDKNSLDDWWDKVNNRVESPVRKGLNSVIILVAWSLWNHRNRCVFYGWQLNLIGVLSSIREELHLWGITRARGVT</sequence>
<organism evidence="2 3">
    <name type="scientific">Panicum virgatum</name>
    <name type="common">Blackwell switchgrass</name>
    <dbReference type="NCBI Taxonomy" id="38727"/>
    <lineage>
        <taxon>Eukaryota</taxon>
        <taxon>Viridiplantae</taxon>
        <taxon>Streptophyta</taxon>
        <taxon>Embryophyta</taxon>
        <taxon>Tracheophyta</taxon>
        <taxon>Spermatophyta</taxon>
        <taxon>Magnoliopsida</taxon>
        <taxon>Liliopsida</taxon>
        <taxon>Poales</taxon>
        <taxon>Poaceae</taxon>
        <taxon>PACMAD clade</taxon>
        <taxon>Panicoideae</taxon>
        <taxon>Panicodae</taxon>
        <taxon>Paniceae</taxon>
        <taxon>Panicinae</taxon>
        <taxon>Panicum</taxon>
        <taxon>Panicum sect. Hiantes</taxon>
    </lineage>
</organism>
<dbReference type="EMBL" id="CM029054">
    <property type="protein sequence ID" value="KAG2538713.1"/>
    <property type="molecule type" value="Genomic_DNA"/>
</dbReference>
<feature type="non-terminal residue" evidence="2">
    <location>
        <position position="107"/>
    </location>
</feature>
<keyword evidence="1" id="KW-0732">Signal</keyword>
<feature type="chain" id="PRO_5035761426" description="Reverse transcriptase zinc-binding domain-containing protein" evidence="1">
    <location>
        <begin position="19"/>
        <end position="107"/>
    </location>
</feature>
<evidence type="ECO:0000313" key="3">
    <source>
        <dbReference type="Proteomes" id="UP000823388"/>
    </source>
</evidence>
<evidence type="ECO:0000313" key="2">
    <source>
        <dbReference type="EMBL" id="KAG2538713.1"/>
    </source>
</evidence>
<dbReference type="AlphaFoldDB" id="A0A8T0MQE2"/>